<name>A0A6H0S4L6_9MYCO</name>
<dbReference type="Proteomes" id="UP000501849">
    <property type="component" value="Chromosome"/>
</dbReference>
<dbReference type="PRINTS" id="PR00039">
    <property type="entry name" value="HTHLYSR"/>
</dbReference>
<dbReference type="Pfam" id="PF00126">
    <property type="entry name" value="HTH_1"/>
    <property type="match status" value="1"/>
</dbReference>
<evidence type="ECO:0000256" key="5">
    <source>
        <dbReference type="ARBA" id="ARBA00040885"/>
    </source>
</evidence>
<comment type="function">
    <text evidence="6">Required for the induction the katG gene for catalase. Involved in the response to hydrogen peroxide.</text>
</comment>
<sequence length="307" mass="33338">MELRQLEYFVAVAAEMSFSRAATRAHVVQSALSTSVAKLERELEVQLFDRSRQQISLTAAGERFRSHALDVLHTARAAAESVQEFRGTLSGTVEFGSLIAFGPLDVAAALGQFHRENPHVRLRLHLSQSGASAYLSALTEGSLDLALVSVPERLPPSLDMRLLFEEPMVYVCRAQDMPTAATPVDLTDLATAELVGFPPNFGLRRLMDDAFHAVGVQSRTPYEVPAGFAAIAELVRNGLGTTFMPASEADRFPDLRSYPLAQQVTWQVYLASPPAVRMTPAGTRLADTLLAAAAATPAQRRVPGRRP</sequence>
<keyword evidence="2" id="KW-0805">Transcription regulation</keyword>
<keyword evidence="4" id="KW-0804">Transcription</keyword>
<dbReference type="GO" id="GO:0003700">
    <property type="term" value="F:DNA-binding transcription factor activity"/>
    <property type="evidence" value="ECO:0007669"/>
    <property type="project" value="InterPro"/>
</dbReference>
<dbReference type="SUPFAM" id="SSF46785">
    <property type="entry name" value="Winged helix' DNA-binding domain"/>
    <property type="match status" value="1"/>
</dbReference>
<evidence type="ECO:0000259" key="7">
    <source>
        <dbReference type="PROSITE" id="PS50931"/>
    </source>
</evidence>
<dbReference type="Gene3D" id="1.10.10.10">
    <property type="entry name" value="Winged helix-like DNA-binding domain superfamily/Winged helix DNA-binding domain"/>
    <property type="match status" value="1"/>
</dbReference>
<feature type="domain" description="HTH lysR-type" evidence="7">
    <location>
        <begin position="1"/>
        <end position="58"/>
    </location>
</feature>
<dbReference type="GO" id="GO:0005829">
    <property type="term" value="C:cytosol"/>
    <property type="evidence" value="ECO:0007669"/>
    <property type="project" value="TreeGrafter"/>
</dbReference>
<comment type="similarity">
    <text evidence="1">Belongs to the LysR transcriptional regulatory family.</text>
</comment>
<dbReference type="InterPro" id="IPR036390">
    <property type="entry name" value="WH_DNA-bd_sf"/>
</dbReference>
<dbReference type="Gene3D" id="3.40.190.290">
    <property type="match status" value="1"/>
</dbReference>
<dbReference type="GO" id="GO:0003677">
    <property type="term" value="F:DNA binding"/>
    <property type="evidence" value="ECO:0007669"/>
    <property type="project" value="UniProtKB-KW"/>
</dbReference>
<dbReference type="AlphaFoldDB" id="A0A6H0S4L6"/>
<dbReference type="PANTHER" id="PTHR30419">
    <property type="entry name" value="HTH-TYPE TRANSCRIPTIONAL REGULATOR YBHD"/>
    <property type="match status" value="1"/>
</dbReference>
<gene>
    <name evidence="8" type="ORF">EXE63_12430</name>
</gene>
<proteinExistence type="inferred from homology"/>
<dbReference type="FunFam" id="1.10.10.10:FF:000001">
    <property type="entry name" value="LysR family transcriptional regulator"/>
    <property type="match status" value="1"/>
</dbReference>
<evidence type="ECO:0000256" key="6">
    <source>
        <dbReference type="ARBA" id="ARBA00056658"/>
    </source>
</evidence>
<dbReference type="EMBL" id="CP038799">
    <property type="protein sequence ID" value="QIV81611.1"/>
    <property type="molecule type" value="Genomic_DNA"/>
</dbReference>
<evidence type="ECO:0000313" key="9">
    <source>
        <dbReference type="Proteomes" id="UP000501849"/>
    </source>
</evidence>
<organism evidence="8 9">
    <name type="scientific">Mycolicibacterium frederiksbergense</name>
    <dbReference type="NCBI Taxonomy" id="117567"/>
    <lineage>
        <taxon>Bacteria</taxon>
        <taxon>Bacillati</taxon>
        <taxon>Actinomycetota</taxon>
        <taxon>Actinomycetes</taxon>
        <taxon>Mycobacteriales</taxon>
        <taxon>Mycobacteriaceae</taxon>
        <taxon>Mycolicibacterium</taxon>
    </lineage>
</organism>
<dbReference type="SUPFAM" id="SSF53850">
    <property type="entry name" value="Periplasmic binding protein-like II"/>
    <property type="match status" value="1"/>
</dbReference>
<reference evidence="8 9" key="1">
    <citation type="submission" date="2019-04" db="EMBL/GenBank/DDBJ databases">
        <title>Draft, Whole-Genome Sequence of the Anthracene-degrading Mycobacterium frederiksbergense LB501T, Isolated from a Polycyclic Aromatic Hydrocarbon (PAH)-Contaminated Soil.</title>
        <authorList>
            <person name="Augelletti F."/>
        </authorList>
    </citation>
    <scope>NUCLEOTIDE SEQUENCE [LARGE SCALE GENOMIC DNA]</scope>
    <source>
        <strain evidence="8 9">LB 501T</strain>
    </source>
</reference>
<accession>A0A6H0S4L6</accession>
<dbReference type="InterPro" id="IPR050950">
    <property type="entry name" value="HTH-type_LysR_regulators"/>
</dbReference>
<evidence type="ECO:0000256" key="3">
    <source>
        <dbReference type="ARBA" id="ARBA00023125"/>
    </source>
</evidence>
<evidence type="ECO:0000256" key="1">
    <source>
        <dbReference type="ARBA" id="ARBA00009437"/>
    </source>
</evidence>
<keyword evidence="9" id="KW-1185">Reference proteome</keyword>
<evidence type="ECO:0000256" key="2">
    <source>
        <dbReference type="ARBA" id="ARBA00023015"/>
    </source>
</evidence>
<dbReference type="InterPro" id="IPR005119">
    <property type="entry name" value="LysR_subst-bd"/>
</dbReference>
<dbReference type="PROSITE" id="PS50931">
    <property type="entry name" value="HTH_LYSR"/>
    <property type="match status" value="1"/>
</dbReference>
<protein>
    <recommendedName>
        <fullName evidence="5">Probable hydrogen peroxide-inducible genes activator</fullName>
    </recommendedName>
</protein>
<evidence type="ECO:0000256" key="4">
    <source>
        <dbReference type="ARBA" id="ARBA00023163"/>
    </source>
</evidence>
<keyword evidence="3" id="KW-0238">DNA-binding</keyword>
<dbReference type="InterPro" id="IPR036388">
    <property type="entry name" value="WH-like_DNA-bd_sf"/>
</dbReference>
<dbReference type="InterPro" id="IPR000847">
    <property type="entry name" value="LysR_HTH_N"/>
</dbReference>
<dbReference type="Pfam" id="PF03466">
    <property type="entry name" value="LysR_substrate"/>
    <property type="match status" value="1"/>
</dbReference>
<dbReference type="KEGG" id="mfre:EXE63_12430"/>
<dbReference type="RefSeq" id="WP_168142213.1">
    <property type="nucleotide sequence ID" value="NZ_CP038799.1"/>
</dbReference>
<evidence type="ECO:0000313" key="8">
    <source>
        <dbReference type="EMBL" id="QIV81611.1"/>
    </source>
</evidence>